<reference evidence="2" key="1">
    <citation type="submission" date="2021-01" db="EMBL/GenBank/DDBJ databases">
        <title>Whole genome shotgun sequence of Dactylosporangium siamense NBRC 106093.</title>
        <authorList>
            <person name="Komaki H."/>
            <person name="Tamura T."/>
        </authorList>
    </citation>
    <scope>NUCLEOTIDE SEQUENCE</scope>
    <source>
        <strain evidence="2">NBRC 106093</strain>
    </source>
</reference>
<dbReference type="Gene3D" id="3.40.190.10">
    <property type="entry name" value="Periplasmic binding protein-like II"/>
    <property type="match status" value="1"/>
</dbReference>
<dbReference type="PROSITE" id="PS51257">
    <property type="entry name" value="PROKAR_LIPOPROTEIN"/>
    <property type="match status" value="1"/>
</dbReference>
<evidence type="ECO:0000313" key="3">
    <source>
        <dbReference type="Proteomes" id="UP000660611"/>
    </source>
</evidence>
<dbReference type="RefSeq" id="WP_203844688.1">
    <property type="nucleotide sequence ID" value="NZ_BAAAVW010000002.1"/>
</dbReference>
<dbReference type="SUPFAM" id="SSF53850">
    <property type="entry name" value="Periplasmic binding protein-like II"/>
    <property type="match status" value="1"/>
</dbReference>
<protein>
    <submittedName>
        <fullName evidence="2">Sugar ABC transporter substrate-binding protein</fullName>
    </submittedName>
</protein>
<keyword evidence="1" id="KW-0732">Signal</keyword>
<dbReference type="PANTHER" id="PTHR43649">
    <property type="entry name" value="ARABINOSE-BINDING PROTEIN-RELATED"/>
    <property type="match status" value="1"/>
</dbReference>
<evidence type="ECO:0000256" key="1">
    <source>
        <dbReference type="SAM" id="SignalP"/>
    </source>
</evidence>
<keyword evidence="3" id="KW-1185">Reference proteome</keyword>
<sequence length="449" mass="48372">MKRTLRGALGVTLAASLLLAACGDNSEKSDAADGPVTITVNGMPAATDEYNRANFEKDIKDFEAKHPNIKIDAKEGQMDPKTFSAKLAGGQLEDVFYVYFTDPSNLIAKKQVSDITPYLGEVPAIKDVRPVLMQVFSDSKGKVYGLPSANYSLGLIYNRTLFQQAGLDPDKPPTTWADVREAAKKITALGNGVTGYGDFSKNNTGGWHFTAELYSIGGEVAVKDGETWKAGFNTAQGKQVLQQLKDMRFTDKSMAEKQALEYADLLTQMASGKLGMMVGGTGELPNIVNQYKGKYEDYGLGVIPDGKATLGGGDGYMFKAGLSPAKIKAGLQWLAFRKLNPDRVDADKALDKEKNQPVGIPEPNIWTGASEQKLIAANTKYANVPAANYKPFNAASSGVPLKVEPPNAQQLYAVLDTAMLKVLTDPNANIDQLLKDAETQANQILATVK</sequence>
<dbReference type="InterPro" id="IPR006059">
    <property type="entry name" value="SBP"/>
</dbReference>
<name>A0A919PFU1_9ACTN</name>
<dbReference type="AlphaFoldDB" id="A0A919PFU1"/>
<organism evidence="2 3">
    <name type="scientific">Dactylosporangium siamense</name>
    <dbReference type="NCBI Taxonomy" id="685454"/>
    <lineage>
        <taxon>Bacteria</taxon>
        <taxon>Bacillati</taxon>
        <taxon>Actinomycetota</taxon>
        <taxon>Actinomycetes</taxon>
        <taxon>Micromonosporales</taxon>
        <taxon>Micromonosporaceae</taxon>
        <taxon>Dactylosporangium</taxon>
    </lineage>
</organism>
<evidence type="ECO:0000313" key="2">
    <source>
        <dbReference type="EMBL" id="GIG42814.1"/>
    </source>
</evidence>
<proteinExistence type="predicted"/>
<gene>
    <name evidence="2" type="ORF">Dsi01nite_008550</name>
</gene>
<dbReference type="InterPro" id="IPR050490">
    <property type="entry name" value="Bact_solute-bd_prot1"/>
</dbReference>
<accession>A0A919PFU1</accession>
<dbReference type="Proteomes" id="UP000660611">
    <property type="component" value="Unassembled WGS sequence"/>
</dbReference>
<feature type="signal peptide" evidence="1">
    <location>
        <begin position="1"/>
        <end position="20"/>
    </location>
</feature>
<feature type="chain" id="PRO_5039599503" evidence="1">
    <location>
        <begin position="21"/>
        <end position="449"/>
    </location>
</feature>
<dbReference type="EMBL" id="BONQ01000017">
    <property type="protein sequence ID" value="GIG42814.1"/>
    <property type="molecule type" value="Genomic_DNA"/>
</dbReference>
<dbReference type="PANTHER" id="PTHR43649:SF16">
    <property type="entry name" value="SUGAR-BINDING LIPOPROTEIN"/>
    <property type="match status" value="1"/>
</dbReference>
<dbReference type="Pfam" id="PF01547">
    <property type="entry name" value="SBP_bac_1"/>
    <property type="match status" value="1"/>
</dbReference>
<comment type="caution">
    <text evidence="2">The sequence shown here is derived from an EMBL/GenBank/DDBJ whole genome shotgun (WGS) entry which is preliminary data.</text>
</comment>